<accession>A0A8S0WUT2</accession>
<evidence type="ECO:0000256" key="1">
    <source>
        <dbReference type="SAM" id="MobiDB-lite"/>
    </source>
</evidence>
<dbReference type="OrthoDB" id="2944913at2759"/>
<dbReference type="AlphaFoldDB" id="A0A8S0WUT2"/>
<gene>
    <name evidence="2" type="ORF">AAE3_LOCUS1405</name>
</gene>
<reference evidence="2 3" key="1">
    <citation type="submission" date="2020-01" db="EMBL/GenBank/DDBJ databases">
        <authorList>
            <person name="Gupta K D."/>
        </authorList>
    </citation>
    <scope>NUCLEOTIDE SEQUENCE [LARGE SCALE GENOMIC DNA]</scope>
</reference>
<evidence type="ECO:0000313" key="3">
    <source>
        <dbReference type="Proteomes" id="UP000467700"/>
    </source>
</evidence>
<comment type="caution">
    <text evidence="2">The sequence shown here is derived from an EMBL/GenBank/DDBJ whole genome shotgun (WGS) entry which is preliminary data.</text>
</comment>
<feature type="region of interest" description="Disordered" evidence="1">
    <location>
        <begin position="190"/>
        <end position="461"/>
    </location>
</feature>
<organism evidence="2 3">
    <name type="scientific">Cyclocybe aegerita</name>
    <name type="common">Black poplar mushroom</name>
    <name type="synonym">Agrocybe aegerita</name>
    <dbReference type="NCBI Taxonomy" id="1973307"/>
    <lineage>
        <taxon>Eukaryota</taxon>
        <taxon>Fungi</taxon>
        <taxon>Dikarya</taxon>
        <taxon>Basidiomycota</taxon>
        <taxon>Agaricomycotina</taxon>
        <taxon>Agaricomycetes</taxon>
        <taxon>Agaricomycetidae</taxon>
        <taxon>Agaricales</taxon>
        <taxon>Agaricineae</taxon>
        <taxon>Bolbitiaceae</taxon>
        <taxon>Cyclocybe</taxon>
    </lineage>
</organism>
<feature type="compositionally biased region" description="Basic residues" evidence="1">
    <location>
        <begin position="448"/>
        <end position="461"/>
    </location>
</feature>
<feature type="compositionally biased region" description="Polar residues" evidence="1">
    <location>
        <begin position="418"/>
        <end position="438"/>
    </location>
</feature>
<feature type="compositionally biased region" description="Low complexity" evidence="1">
    <location>
        <begin position="336"/>
        <end position="352"/>
    </location>
</feature>
<dbReference type="Proteomes" id="UP000467700">
    <property type="component" value="Unassembled WGS sequence"/>
</dbReference>
<proteinExistence type="predicted"/>
<protein>
    <submittedName>
        <fullName evidence="2">Uncharacterized protein</fullName>
    </submittedName>
</protein>
<sequence>MDSTLALSPWSPLDTPISFRWQFTTSDARSEPIPPPRAPRIAQRLPSPPPPTSSSAVQISQGVWEENDDIYYTSSYPPAQEYLALARKSDRRPPPPSDLVYALAALQVIRTPSDRAHWMFWGNGAYHETASAVSRIALHTPRLIKSDVPWIGGSEFKSILANIQEKYTYVAIYKEWYPTDTYRPETNAKKRALRSSDNGRPAMTVNEFFNIQEEDLKTRKSKKRPPSDAQTTSPAPKRARRAAAPKVSAPKPLELEPEADDPAHSSTDEPVQDSVPQGPRTSKRHKVAPSRAPRTISESYVAQPHHADTQPATGSASPPSASSSDSEPPLSPPTPLSSLHSRNRSTSSSTETLVDDAEGTGKTRSSSVLSADTVVSSSCPPSSKKRKAEDALDVVGTQSPEEEPEPSVRMITRGRASKLTQLESASTSEKSAPPSRTGTPALAESRAKPSRTRTRPKRARV</sequence>
<feature type="region of interest" description="Disordered" evidence="1">
    <location>
        <begin position="24"/>
        <end position="59"/>
    </location>
</feature>
<dbReference type="EMBL" id="CACVBS010000013">
    <property type="protein sequence ID" value="CAA7259067.1"/>
    <property type="molecule type" value="Genomic_DNA"/>
</dbReference>
<feature type="compositionally biased region" description="Low complexity" evidence="1">
    <location>
        <begin position="309"/>
        <end position="328"/>
    </location>
</feature>
<name>A0A8S0WUT2_CYCAE</name>
<keyword evidence="3" id="KW-1185">Reference proteome</keyword>
<evidence type="ECO:0000313" key="2">
    <source>
        <dbReference type="EMBL" id="CAA7259067.1"/>
    </source>
</evidence>